<dbReference type="PANTHER" id="PTHR43549">
    <property type="entry name" value="MULTIDRUG RESISTANCE PROTEIN YPNP-RELATED"/>
    <property type="match status" value="1"/>
</dbReference>
<keyword evidence="5 7" id="KW-1133">Transmembrane helix</keyword>
<name>A0A3E2B5A0_9FIRM</name>
<feature type="transmembrane region" description="Helical" evidence="7">
    <location>
        <begin position="164"/>
        <end position="189"/>
    </location>
</feature>
<keyword evidence="3" id="KW-1003">Cell membrane</keyword>
<dbReference type="RefSeq" id="WP_117141881.1">
    <property type="nucleotide sequence ID" value="NZ_CAKXKJ010000032.1"/>
</dbReference>
<dbReference type="GO" id="GO:0042910">
    <property type="term" value="F:xenobiotic transmembrane transporter activity"/>
    <property type="evidence" value="ECO:0007669"/>
    <property type="project" value="InterPro"/>
</dbReference>
<keyword evidence="4 7" id="KW-0812">Transmembrane</keyword>
<comment type="subcellular location">
    <subcellularLocation>
        <location evidence="1">Cell membrane</location>
        <topology evidence="1">Multi-pass membrane protein</topology>
    </subcellularLocation>
</comment>
<organism evidence="8 9">
    <name type="scientific">Evtepia gabavorous</name>
    <dbReference type="NCBI Taxonomy" id="2211183"/>
    <lineage>
        <taxon>Bacteria</taxon>
        <taxon>Bacillati</taxon>
        <taxon>Bacillota</taxon>
        <taxon>Clostridia</taxon>
        <taxon>Eubacteriales</taxon>
        <taxon>Evtepia</taxon>
    </lineage>
</organism>
<feature type="transmembrane region" description="Helical" evidence="7">
    <location>
        <begin position="135"/>
        <end position="152"/>
    </location>
</feature>
<accession>A0A3E2B5A0</accession>
<dbReference type="Proteomes" id="UP000260649">
    <property type="component" value="Unassembled WGS sequence"/>
</dbReference>
<keyword evidence="2" id="KW-0813">Transport</keyword>
<dbReference type="GO" id="GO:0015297">
    <property type="term" value="F:antiporter activity"/>
    <property type="evidence" value="ECO:0007669"/>
    <property type="project" value="InterPro"/>
</dbReference>
<evidence type="ECO:0000256" key="2">
    <source>
        <dbReference type="ARBA" id="ARBA00022448"/>
    </source>
</evidence>
<feature type="transmembrane region" description="Helical" evidence="7">
    <location>
        <begin position="195"/>
        <end position="219"/>
    </location>
</feature>
<feature type="transmembrane region" description="Helical" evidence="7">
    <location>
        <begin position="361"/>
        <end position="385"/>
    </location>
</feature>
<dbReference type="GO" id="GO:0005886">
    <property type="term" value="C:plasma membrane"/>
    <property type="evidence" value="ECO:0007669"/>
    <property type="project" value="UniProtKB-SubCell"/>
</dbReference>
<keyword evidence="9" id="KW-1185">Reference proteome</keyword>
<dbReference type="Pfam" id="PF01554">
    <property type="entry name" value="MatE"/>
    <property type="match status" value="2"/>
</dbReference>
<evidence type="ECO:0000313" key="9">
    <source>
        <dbReference type="Proteomes" id="UP000260649"/>
    </source>
</evidence>
<dbReference type="InterPro" id="IPR048279">
    <property type="entry name" value="MdtK-like"/>
</dbReference>
<evidence type="ECO:0000256" key="3">
    <source>
        <dbReference type="ARBA" id="ARBA00022475"/>
    </source>
</evidence>
<dbReference type="CDD" id="cd13144">
    <property type="entry name" value="MATE_like_4"/>
    <property type="match status" value="1"/>
</dbReference>
<feature type="transmembrane region" description="Helical" evidence="7">
    <location>
        <begin position="272"/>
        <end position="290"/>
    </location>
</feature>
<dbReference type="EMBL" id="QQRQ01000004">
    <property type="protein sequence ID" value="RFT07203.1"/>
    <property type="molecule type" value="Genomic_DNA"/>
</dbReference>
<dbReference type="GeneID" id="97994952"/>
<feature type="transmembrane region" description="Helical" evidence="7">
    <location>
        <begin position="242"/>
        <end position="266"/>
    </location>
</feature>
<dbReference type="PIRSF" id="PIRSF006603">
    <property type="entry name" value="DinF"/>
    <property type="match status" value="1"/>
</dbReference>
<dbReference type="NCBIfam" id="TIGR00797">
    <property type="entry name" value="matE"/>
    <property type="match status" value="1"/>
</dbReference>
<evidence type="ECO:0000256" key="4">
    <source>
        <dbReference type="ARBA" id="ARBA00022692"/>
    </source>
</evidence>
<comment type="caution">
    <text evidence="8">The sequence shown here is derived from an EMBL/GenBank/DDBJ whole genome shotgun (WGS) entry which is preliminary data.</text>
</comment>
<evidence type="ECO:0000256" key="7">
    <source>
        <dbReference type="SAM" id="Phobius"/>
    </source>
</evidence>
<keyword evidence="6 7" id="KW-0472">Membrane</keyword>
<feature type="transmembrane region" description="Helical" evidence="7">
    <location>
        <begin position="392"/>
        <end position="414"/>
    </location>
</feature>
<feature type="transmembrane region" description="Helical" evidence="7">
    <location>
        <begin position="12"/>
        <end position="34"/>
    </location>
</feature>
<feature type="transmembrane region" description="Helical" evidence="7">
    <location>
        <begin position="420"/>
        <end position="439"/>
    </location>
</feature>
<dbReference type="InterPro" id="IPR052031">
    <property type="entry name" value="Membrane_Transporter-Flippase"/>
</dbReference>
<feature type="transmembrane region" description="Helical" evidence="7">
    <location>
        <begin position="54"/>
        <end position="78"/>
    </location>
</feature>
<sequence>MKHTEHPMGTRPVLPLLVSMSLPAITSMLIQSLYNVVDSIFVARVSNDALTAVSLAYPLQNMVLAVAVGFGVGANAYIARNLGEGNQRNVDRAASMGMVFTTIHAVIFLLIGLLGSEPFLGMFTNDPEILRMSSSYTRIVICLSFGSLYHIYIEKLFQAVGNMFVPMILQGVGAIVNIVLDPILIFGLLGLPALGVTGAAVATVAGQMTACSLAVLYFFRTNPGIHITLPDMRPDRSIAKRIYAVGVPSGLMTAMPSLLVGILNALLVELHALAVAAFGLYFKLQTFVYMPANGLIQGMRPLISYNYGAGRQDRMRHIIRWSLILTAVIMAAGTLLAWLLPTQIMGLFDADRALIAVGVPMLRITSLGFLVSTLGTVLAGCFEALGKGLRSLAVSCIRQLIIIPPLALVFSRFWGLNGVWATFPVAETLAALVAVLLYFRLMKQLCQREEESNSPETENT</sequence>
<feature type="transmembrane region" description="Helical" evidence="7">
    <location>
        <begin position="321"/>
        <end position="341"/>
    </location>
</feature>
<protein>
    <submittedName>
        <fullName evidence="8">MATE family efflux transporter</fullName>
    </submittedName>
</protein>
<dbReference type="InterPro" id="IPR002528">
    <property type="entry name" value="MATE_fam"/>
</dbReference>
<feature type="transmembrane region" description="Helical" evidence="7">
    <location>
        <begin position="98"/>
        <end position="115"/>
    </location>
</feature>
<evidence type="ECO:0000313" key="8">
    <source>
        <dbReference type="EMBL" id="RFT07203.1"/>
    </source>
</evidence>
<reference evidence="8 9" key="1">
    <citation type="submission" date="2018-07" db="EMBL/GenBank/DDBJ databases">
        <title>GABA Modulating Bacteria of the Human Gut Microbiota.</title>
        <authorList>
            <person name="Strandwitz P."/>
            <person name="Kim K.H."/>
            <person name="Terekhova D."/>
            <person name="Liu J.K."/>
            <person name="Sharma A."/>
            <person name="Levering J."/>
            <person name="Mcdonald D."/>
            <person name="Dietrich D."/>
            <person name="Ramadhar T.R."/>
            <person name="Lekbua A."/>
            <person name="Mroue N."/>
            <person name="Liston C."/>
            <person name="Stewart E.J."/>
            <person name="Dubin M.J."/>
            <person name="Zengler K."/>
            <person name="Knight R."/>
            <person name="Gilbert J.A."/>
            <person name="Clardy J."/>
            <person name="Lewis K."/>
        </authorList>
    </citation>
    <scope>NUCLEOTIDE SEQUENCE [LARGE SCALE GENOMIC DNA]</scope>
    <source>
        <strain evidence="8 9">KLE1738</strain>
    </source>
</reference>
<dbReference type="OrthoDB" id="9811110at2"/>
<proteinExistence type="predicted"/>
<evidence type="ECO:0000256" key="5">
    <source>
        <dbReference type="ARBA" id="ARBA00022989"/>
    </source>
</evidence>
<evidence type="ECO:0000256" key="1">
    <source>
        <dbReference type="ARBA" id="ARBA00004651"/>
    </source>
</evidence>
<gene>
    <name evidence="8" type="ORF">DV520_04255</name>
</gene>
<evidence type="ECO:0000256" key="6">
    <source>
        <dbReference type="ARBA" id="ARBA00023136"/>
    </source>
</evidence>
<dbReference type="AlphaFoldDB" id="A0A3E2B5A0"/>
<dbReference type="PANTHER" id="PTHR43549:SF3">
    <property type="entry name" value="MULTIDRUG RESISTANCE PROTEIN YPNP-RELATED"/>
    <property type="match status" value="1"/>
</dbReference>